<keyword evidence="2" id="KW-1185">Reference proteome</keyword>
<evidence type="ECO:0000313" key="2">
    <source>
        <dbReference type="Proteomes" id="UP000275394"/>
    </source>
</evidence>
<comment type="caution">
    <text evidence="1">The sequence shown here is derived from an EMBL/GenBank/DDBJ whole genome shotgun (WGS) entry which is preliminary data.</text>
</comment>
<reference evidence="1 2" key="1">
    <citation type="submission" date="2018-11" db="EMBL/GenBank/DDBJ databases">
        <title>Genomic Encyclopedia of Type Strains, Phase IV (KMG-IV): sequencing the most valuable type-strain genomes for metagenomic binning, comparative biology and taxonomic classification.</title>
        <authorList>
            <person name="Goeker M."/>
        </authorList>
    </citation>
    <scope>NUCLEOTIDE SEQUENCE [LARGE SCALE GENOMIC DNA]</scope>
    <source>
        <strain evidence="1 2">DSM 100316</strain>
    </source>
</reference>
<evidence type="ECO:0000313" key="1">
    <source>
        <dbReference type="EMBL" id="ROS00273.1"/>
    </source>
</evidence>
<proteinExistence type="predicted"/>
<dbReference type="OrthoDB" id="8478808at2"/>
<dbReference type="Proteomes" id="UP000275394">
    <property type="component" value="Unassembled WGS sequence"/>
</dbReference>
<dbReference type="GO" id="GO:0016787">
    <property type="term" value="F:hydrolase activity"/>
    <property type="evidence" value="ECO:0007669"/>
    <property type="project" value="UniProtKB-KW"/>
</dbReference>
<name>A0A3N2DKE8_9GAMM</name>
<organism evidence="1 2">
    <name type="scientific">Sinobacterium caligoides</name>
    <dbReference type="NCBI Taxonomy" id="933926"/>
    <lineage>
        <taxon>Bacteria</taxon>
        <taxon>Pseudomonadati</taxon>
        <taxon>Pseudomonadota</taxon>
        <taxon>Gammaproteobacteria</taxon>
        <taxon>Cellvibrionales</taxon>
        <taxon>Spongiibacteraceae</taxon>
        <taxon>Sinobacterium</taxon>
    </lineage>
</organism>
<protein>
    <submittedName>
        <fullName evidence="1">Dienelactone hydrolase</fullName>
    </submittedName>
</protein>
<accession>A0A3N2DKE8</accession>
<gene>
    <name evidence="1" type="ORF">EDC56_2911</name>
</gene>
<dbReference type="RefSeq" id="WP_148059423.1">
    <property type="nucleotide sequence ID" value="NZ_RKHR01000005.1"/>
</dbReference>
<dbReference type="EMBL" id="RKHR01000005">
    <property type="protein sequence ID" value="ROS00273.1"/>
    <property type="molecule type" value="Genomic_DNA"/>
</dbReference>
<dbReference type="AlphaFoldDB" id="A0A3N2DKE8"/>
<keyword evidence="1" id="KW-0378">Hydrolase</keyword>
<sequence length="189" mass="21677">MLTIMASDIFGITDELIDLGERINKDTLIIDPYNGEKNLFSNENAAYEHFMRVCGIDAYSRHVTRQITKINTPSQLIGFSVGASAIWKTSPNLCRRHFTNTHLFYGSQIRHESNIEPKIPINLILPKHEENFSINSLSRSLEKTNNTTLQHSKGLHGFMNKLSCNFNQQEYDRYIAYLRESASQATIKH</sequence>